<dbReference type="PRINTS" id="PR00895">
    <property type="entry name" value="PENTAXIN"/>
</dbReference>
<dbReference type="PANTHER" id="PTHR19277:SF163">
    <property type="entry name" value="ADHESION G-PROTEIN COUPLED RECEPTOR D2-LIKE ISOFORM X1"/>
    <property type="match status" value="1"/>
</dbReference>
<dbReference type="Ensembl" id="ENSNFUT00015056065.1">
    <property type="protein sequence ID" value="ENSNFUP00015053789.1"/>
    <property type="gene ID" value="ENSNFUG00015024982.1"/>
</dbReference>
<dbReference type="GeneTree" id="ENSGT01060000248591"/>
<dbReference type="PROSITE" id="PS51828">
    <property type="entry name" value="PTX_2"/>
    <property type="match status" value="1"/>
</dbReference>
<evidence type="ECO:0000256" key="6">
    <source>
        <dbReference type="PROSITE-ProRule" id="PRU01172"/>
    </source>
</evidence>
<dbReference type="Pfam" id="PF00354">
    <property type="entry name" value="Pentaxin"/>
    <property type="match status" value="1"/>
</dbReference>
<evidence type="ECO:0000259" key="7">
    <source>
        <dbReference type="PROSITE" id="PS51828"/>
    </source>
</evidence>
<dbReference type="SMART" id="SM00159">
    <property type="entry name" value="PTX"/>
    <property type="match status" value="1"/>
</dbReference>
<keyword evidence="9" id="KW-1185">Reference proteome</keyword>
<keyword evidence="3" id="KW-0106">Calcium</keyword>
<dbReference type="PANTHER" id="PTHR19277">
    <property type="entry name" value="PENTRAXIN"/>
    <property type="match status" value="1"/>
</dbReference>
<keyword evidence="4" id="KW-1015">Disulfide bond</keyword>
<evidence type="ECO:0000256" key="4">
    <source>
        <dbReference type="ARBA" id="ARBA00023157"/>
    </source>
</evidence>
<protein>
    <recommendedName>
        <fullName evidence="7">Pentraxin (PTX) domain-containing protein</fullName>
    </recommendedName>
</protein>
<dbReference type="InterPro" id="IPR013320">
    <property type="entry name" value="ConA-like_dom_sf"/>
</dbReference>
<dbReference type="InterPro" id="IPR051360">
    <property type="entry name" value="Neuronal_Pentraxin_Related"/>
</dbReference>
<dbReference type="AlphaFoldDB" id="A0A8C6Q574"/>
<evidence type="ECO:0000313" key="9">
    <source>
        <dbReference type="Proteomes" id="UP000694548"/>
    </source>
</evidence>
<name>A0A8C6Q574_NOTFU</name>
<proteinExistence type="predicted"/>
<sequence>LEMECLALIKVFLTDVFNVDSSSKSLILEFSGHSNRKYARLRHKFTSMDSVTVCTQLYFPPKCSGISTIFSYSIPSYINEFQLRANLERGKPVRLALLIHGNHGSYVEAFKHDESWHSVCVSWSQDGGHWALYANGDQVFVGEGLNSNDSIGPDGLFIIGQEQDSFGGSFKSAESLCGSITELHIWNRVLNFSEIRTMEKQCSPFSSGLVFKWTNIHTLSNLLVTCRLPSSLKNLQKPSCNWETSGLLKVLVNVL</sequence>
<dbReference type="Gene3D" id="2.60.120.200">
    <property type="match status" value="1"/>
</dbReference>
<dbReference type="GO" id="GO:0046872">
    <property type="term" value="F:metal ion binding"/>
    <property type="evidence" value="ECO:0007669"/>
    <property type="project" value="UniProtKB-KW"/>
</dbReference>
<dbReference type="InterPro" id="IPR001759">
    <property type="entry name" value="PTX_dom"/>
</dbReference>
<dbReference type="Proteomes" id="UP000694548">
    <property type="component" value="Chromosome sgr17"/>
</dbReference>
<organism evidence="8 9">
    <name type="scientific">Nothobranchius furzeri</name>
    <name type="common">Turquoise killifish</name>
    <dbReference type="NCBI Taxonomy" id="105023"/>
    <lineage>
        <taxon>Eukaryota</taxon>
        <taxon>Metazoa</taxon>
        <taxon>Chordata</taxon>
        <taxon>Craniata</taxon>
        <taxon>Vertebrata</taxon>
        <taxon>Euteleostomi</taxon>
        <taxon>Actinopterygii</taxon>
        <taxon>Neopterygii</taxon>
        <taxon>Teleostei</taxon>
        <taxon>Neoteleostei</taxon>
        <taxon>Acanthomorphata</taxon>
        <taxon>Ovalentaria</taxon>
        <taxon>Atherinomorphae</taxon>
        <taxon>Cyprinodontiformes</taxon>
        <taxon>Nothobranchiidae</taxon>
        <taxon>Nothobranchius</taxon>
    </lineage>
</organism>
<comment type="cofactor">
    <cofactor evidence="1">
        <name>Ca(2+)</name>
        <dbReference type="ChEBI" id="CHEBI:29108"/>
    </cofactor>
</comment>
<reference evidence="8" key="2">
    <citation type="submission" date="2025-08" db="UniProtKB">
        <authorList>
            <consortium name="Ensembl"/>
        </authorList>
    </citation>
    <scope>IDENTIFICATION</scope>
</reference>
<accession>A0A8C6Q574</accession>
<keyword evidence="2" id="KW-0479">Metal-binding</keyword>
<comment type="caution">
    <text evidence="6">Lacks conserved residue(s) required for the propagation of feature annotation.</text>
</comment>
<keyword evidence="5" id="KW-0325">Glycoprotein</keyword>
<evidence type="ECO:0000313" key="8">
    <source>
        <dbReference type="Ensembl" id="ENSNFUP00015053789.1"/>
    </source>
</evidence>
<dbReference type="SUPFAM" id="SSF49899">
    <property type="entry name" value="Concanavalin A-like lectins/glucanases"/>
    <property type="match status" value="1"/>
</dbReference>
<reference evidence="8" key="1">
    <citation type="submission" date="2014-08" db="EMBL/GenBank/DDBJ databases">
        <authorList>
            <person name="Senf B."/>
            <person name="Petzold A."/>
            <person name="Downie B.R."/>
            <person name="Koch P."/>
            <person name="Platzer M."/>
        </authorList>
    </citation>
    <scope>NUCLEOTIDE SEQUENCE [LARGE SCALE GENOMIC DNA]</scope>
    <source>
        <strain evidence="8">GRZ</strain>
    </source>
</reference>
<reference evidence="8" key="3">
    <citation type="submission" date="2025-09" db="UniProtKB">
        <authorList>
            <consortium name="Ensembl"/>
        </authorList>
    </citation>
    <scope>IDENTIFICATION</scope>
</reference>
<evidence type="ECO:0000256" key="5">
    <source>
        <dbReference type="ARBA" id="ARBA00023180"/>
    </source>
</evidence>
<evidence type="ECO:0000256" key="3">
    <source>
        <dbReference type="ARBA" id="ARBA00022837"/>
    </source>
</evidence>
<feature type="domain" description="Pentraxin (PTX)" evidence="7">
    <location>
        <begin position="24"/>
        <end position="233"/>
    </location>
</feature>
<evidence type="ECO:0000256" key="1">
    <source>
        <dbReference type="ARBA" id="ARBA00001913"/>
    </source>
</evidence>
<evidence type="ECO:0000256" key="2">
    <source>
        <dbReference type="ARBA" id="ARBA00022723"/>
    </source>
</evidence>